<feature type="compositionally biased region" description="Basic and acidic residues" evidence="1">
    <location>
        <begin position="95"/>
        <end position="104"/>
    </location>
</feature>
<protein>
    <submittedName>
        <fullName evidence="2">Uncharacterized protein</fullName>
    </submittedName>
</protein>
<name>A0A9Q0UEZ5_9ROSI</name>
<organism evidence="2 3">
    <name type="scientific">Salix koriyanagi</name>
    <dbReference type="NCBI Taxonomy" id="2511006"/>
    <lineage>
        <taxon>Eukaryota</taxon>
        <taxon>Viridiplantae</taxon>
        <taxon>Streptophyta</taxon>
        <taxon>Embryophyta</taxon>
        <taxon>Tracheophyta</taxon>
        <taxon>Spermatophyta</taxon>
        <taxon>Magnoliopsida</taxon>
        <taxon>eudicotyledons</taxon>
        <taxon>Gunneridae</taxon>
        <taxon>Pentapetalae</taxon>
        <taxon>rosids</taxon>
        <taxon>fabids</taxon>
        <taxon>Malpighiales</taxon>
        <taxon>Salicaceae</taxon>
        <taxon>Saliceae</taxon>
        <taxon>Salix</taxon>
    </lineage>
</organism>
<evidence type="ECO:0000256" key="1">
    <source>
        <dbReference type="SAM" id="MobiDB-lite"/>
    </source>
</evidence>
<sequence length="114" mass="12993">MTCKYPQTTHGEHTNTSWVGPFGLSAFKWHGGGCCRGLTRRLRRGTDVVGRPNRGLLLWSPVEGETKMEAGRRRQTWKERVKRGWPSWLLQLDDGEKKRDHRSAVADGCRGKGF</sequence>
<comment type="caution">
    <text evidence="2">The sequence shown here is derived from an EMBL/GenBank/DDBJ whole genome shotgun (WGS) entry which is preliminary data.</text>
</comment>
<gene>
    <name evidence="2" type="ORF">OIU74_006781</name>
</gene>
<proteinExistence type="predicted"/>
<evidence type="ECO:0000313" key="3">
    <source>
        <dbReference type="Proteomes" id="UP001151752"/>
    </source>
</evidence>
<dbReference type="AlphaFoldDB" id="A0A9Q0UEZ5"/>
<evidence type="ECO:0000313" key="2">
    <source>
        <dbReference type="EMBL" id="KAJ6728770.1"/>
    </source>
</evidence>
<accession>A0A9Q0UEZ5</accession>
<dbReference type="EMBL" id="JAPFFM010000012">
    <property type="protein sequence ID" value="KAJ6728770.1"/>
    <property type="molecule type" value="Genomic_DNA"/>
</dbReference>
<keyword evidence="3" id="KW-1185">Reference proteome</keyword>
<reference evidence="2" key="2">
    <citation type="journal article" date="2023" name="Int. J. Mol. Sci.">
        <title>De Novo Assembly and Annotation of 11 Diverse Shrub Willow (Salix) Genomes Reveals Novel Gene Organization in Sex-Linked Regions.</title>
        <authorList>
            <person name="Hyden B."/>
            <person name="Feng K."/>
            <person name="Yates T.B."/>
            <person name="Jawdy S."/>
            <person name="Cereghino C."/>
            <person name="Smart L.B."/>
            <person name="Muchero W."/>
        </authorList>
    </citation>
    <scope>NUCLEOTIDE SEQUENCE</scope>
    <source>
        <tissue evidence="2">Shoot tip</tissue>
    </source>
</reference>
<reference evidence="2" key="1">
    <citation type="submission" date="2022-11" db="EMBL/GenBank/DDBJ databases">
        <authorList>
            <person name="Hyden B.L."/>
            <person name="Feng K."/>
            <person name="Yates T."/>
            <person name="Jawdy S."/>
            <person name="Smart L.B."/>
            <person name="Muchero W."/>
        </authorList>
    </citation>
    <scope>NUCLEOTIDE SEQUENCE</scope>
    <source>
        <tissue evidence="2">Shoot tip</tissue>
    </source>
</reference>
<feature type="region of interest" description="Disordered" evidence="1">
    <location>
        <begin position="95"/>
        <end position="114"/>
    </location>
</feature>
<dbReference type="Proteomes" id="UP001151752">
    <property type="component" value="Chromosome 11"/>
</dbReference>